<accession>G8BWV5</accession>
<dbReference type="GeneID" id="11533702"/>
<evidence type="ECO:0000256" key="1">
    <source>
        <dbReference type="ARBA" id="ARBA00004123"/>
    </source>
</evidence>
<keyword evidence="7" id="KW-1185">Reference proteome</keyword>
<organism evidence="6 7">
    <name type="scientific">Tetrapisispora phaffii (strain ATCC 24235 / CBS 4417 / NBRC 1672 / NRRL Y-8282 / UCD 70-5)</name>
    <name type="common">Yeast</name>
    <name type="synonym">Fabospora phaffii</name>
    <dbReference type="NCBI Taxonomy" id="1071381"/>
    <lineage>
        <taxon>Eukaryota</taxon>
        <taxon>Fungi</taxon>
        <taxon>Dikarya</taxon>
        <taxon>Ascomycota</taxon>
        <taxon>Saccharomycotina</taxon>
        <taxon>Saccharomycetes</taxon>
        <taxon>Saccharomycetales</taxon>
        <taxon>Saccharomycetaceae</taxon>
        <taxon>Tetrapisispora</taxon>
    </lineage>
</organism>
<reference evidence="6 7" key="1">
    <citation type="journal article" date="2011" name="Proc. Natl. Acad. Sci. U.S.A.">
        <title>Evolutionary erosion of yeast sex chromosomes by mating-type switching accidents.</title>
        <authorList>
            <person name="Gordon J.L."/>
            <person name="Armisen D."/>
            <person name="Proux-Wera E."/>
            <person name="Oheigeartaigh S.S."/>
            <person name="Byrne K.P."/>
            <person name="Wolfe K.H."/>
        </authorList>
    </citation>
    <scope>NUCLEOTIDE SEQUENCE [LARGE SCALE GENOMIC DNA]</scope>
    <source>
        <strain evidence="7">ATCC 24235 / CBS 4417 / NBRC 1672 / NRRL Y-8282 / UCD 70-5</strain>
    </source>
</reference>
<dbReference type="Proteomes" id="UP000005666">
    <property type="component" value="Chromosome 8"/>
</dbReference>
<gene>
    <name evidence="6" type="primary">TPHA0H00490</name>
    <name evidence="6" type="ordered locus">TPHA_0H00490</name>
</gene>
<comment type="subcellular location">
    <subcellularLocation>
        <location evidence="1">Nucleus</location>
    </subcellularLocation>
</comment>
<evidence type="ECO:0000256" key="2">
    <source>
        <dbReference type="ARBA" id="ARBA00022763"/>
    </source>
</evidence>
<dbReference type="HOGENOM" id="CLU_064983_0_0_1"/>
<dbReference type="InterPro" id="IPR013882">
    <property type="entry name" value="Ctp1_C"/>
</dbReference>
<dbReference type="GO" id="GO:0006281">
    <property type="term" value="P:DNA repair"/>
    <property type="evidence" value="ECO:0007669"/>
    <property type="project" value="InterPro"/>
</dbReference>
<dbReference type="AlphaFoldDB" id="G8BWV5"/>
<evidence type="ECO:0000313" key="6">
    <source>
        <dbReference type="EMBL" id="CCE64259.1"/>
    </source>
</evidence>
<dbReference type="EMBL" id="HE612863">
    <property type="protein sequence ID" value="CCE64259.1"/>
    <property type="molecule type" value="Genomic_DNA"/>
</dbReference>
<evidence type="ECO:0000259" key="5">
    <source>
        <dbReference type="Pfam" id="PF08573"/>
    </source>
</evidence>
<proteinExistence type="predicted"/>
<feature type="domain" description="DNA endonuclease activator Ctp1 C-terminal" evidence="5">
    <location>
        <begin position="202"/>
        <end position="282"/>
    </location>
</feature>
<sequence length="347" mass="40595">MVLELALKDQLEDLNLEQLLEVQRIVTDLVTRKVHRFSEVAQVNVKNTRVADTDSSPLKDSTNMLIKTENDSDDNDFTLTQFNQINKENLFQSASSMQKRMEISKLDNKNTKEMSYLSQEVKLEDQSSPLKESQIINDSQESHLRIRLIDHNTPLNNKKIKQEAVSEDKTPQTAAVENYLDLSRNPINNKPWILEDFKPNEYAISRGKARHSKEQFMEQFVKGLGNLIEEKKIEGLPNSKEYEVELALKKNARQNEHEFDNLRDRSHSPPGFGRMDFPTTQERTDDKKKSQELIFQKTKYRFLMATRKDVPFKDREYHFKNVKFNRVIDSGEFTWTPSTLMIFSRDS</sequence>
<name>G8BWV5_TETPH</name>
<evidence type="ECO:0000256" key="4">
    <source>
        <dbReference type="SAM" id="MobiDB-lite"/>
    </source>
</evidence>
<dbReference type="Pfam" id="PF08573">
    <property type="entry name" value="SAE2"/>
    <property type="match status" value="1"/>
</dbReference>
<keyword evidence="2" id="KW-0227">DNA damage</keyword>
<keyword evidence="3" id="KW-0539">Nucleus</keyword>
<dbReference type="STRING" id="1071381.G8BWV5"/>
<evidence type="ECO:0000313" key="7">
    <source>
        <dbReference type="Proteomes" id="UP000005666"/>
    </source>
</evidence>
<dbReference type="OMA" id="FGRMDFP"/>
<dbReference type="eggNOG" id="ENOG502S084">
    <property type="taxonomic scope" value="Eukaryota"/>
</dbReference>
<dbReference type="RefSeq" id="XP_003686693.1">
    <property type="nucleotide sequence ID" value="XM_003686645.1"/>
</dbReference>
<evidence type="ECO:0000256" key="3">
    <source>
        <dbReference type="ARBA" id="ARBA00023242"/>
    </source>
</evidence>
<feature type="region of interest" description="Disordered" evidence="4">
    <location>
        <begin position="260"/>
        <end position="289"/>
    </location>
</feature>
<dbReference type="KEGG" id="tpf:TPHA_0H00490"/>
<dbReference type="GO" id="GO:0005634">
    <property type="term" value="C:nucleus"/>
    <property type="evidence" value="ECO:0007669"/>
    <property type="project" value="UniProtKB-SubCell"/>
</dbReference>
<protein>
    <recommendedName>
        <fullName evidence="5">DNA endonuclease activator Ctp1 C-terminal domain-containing protein</fullName>
    </recommendedName>
</protein>
<dbReference type="OrthoDB" id="5801062at2759"/>